<gene>
    <name evidence="5" type="ORF">LG651_09330</name>
</gene>
<proteinExistence type="predicted"/>
<dbReference type="Gene3D" id="3.30.450.20">
    <property type="entry name" value="PAS domain"/>
    <property type="match status" value="1"/>
</dbReference>
<evidence type="ECO:0000259" key="4">
    <source>
        <dbReference type="PROSITE" id="PS50043"/>
    </source>
</evidence>
<dbReference type="InterPro" id="IPR013655">
    <property type="entry name" value="PAS_fold_3"/>
</dbReference>
<dbReference type="GO" id="GO:0006355">
    <property type="term" value="P:regulation of DNA-templated transcription"/>
    <property type="evidence" value="ECO:0007669"/>
    <property type="project" value="InterPro"/>
</dbReference>
<dbReference type="EMBL" id="JAJAPX010000003">
    <property type="protein sequence ID" value="MCB4808454.1"/>
    <property type="molecule type" value="Genomic_DNA"/>
</dbReference>
<dbReference type="PRINTS" id="PR00038">
    <property type="entry name" value="HTHLUXR"/>
</dbReference>
<dbReference type="RefSeq" id="WP_226695864.1">
    <property type="nucleotide sequence ID" value="NZ_JAJAPX010000003.1"/>
</dbReference>
<evidence type="ECO:0000256" key="2">
    <source>
        <dbReference type="ARBA" id="ARBA00023125"/>
    </source>
</evidence>
<dbReference type="SMART" id="SM00421">
    <property type="entry name" value="HTH_LUXR"/>
    <property type="match status" value="1"/>
</dbReference>
<keyword evidence="2" id="KW-0238">DNA-binding</keyword>
<dbReference type="SUPFAM" id="SSF55785">
    <property type="entry name" value="PYP-like sensor domain (PAS domain)"/>
    <property type="match status" value="1"/>
</dbReference>
<dbReference type="SUPFAM" id="SSF46894">
    <property type="entry name" value="C-terminal effector domain of the bipartite response regulators"/>
    <property type="match status" value="1"/>
</dbReference>
<dbReference type="PROSITE" id="PS00622">
    <property type="entry name" value="HTH_LUXR_1"/>
    <property type="match status" value="1"/>
</dbReference>
<dbReference type="PANTHER" id="PTHR44688:SF16">
    <property type="entry name" value="DNA-BINDING TRANSCRIPTIONAL ACTIVATOR DEVR_DOSR"/>
    <property type="match status" value="1"/>
</dbReference>
<reference evidence="5" key="1">
    <citation type="submission" date="2021-10" db="EMBL/GenBank/DDBJ databases">
        <title>Tamlana sargassums sp. nov., and Tamlana laminarinivorans sp. nov., two new bacteria isolated from the brown alga.</title>
        <authorList>
            <person name="Li J."/>
        </authorList>
    </citation>
    <scope>NUCLEOTIDE SEQUENCE</scope>
    <source>
        <strain evidence="5">62-3</strain>
    </source>
</reference>
<accession>A0A9X1I7Y7</accession>
<evidence type="ECO:0000313" key="6">
    <source>
        <dbReference type="Proteomes" id="UP001139286"/>
    </source>
</evidence>
<keyword evidence="6" id="KW-1185">Reference proteome</keyword>
<organism evidence="5 6">
    <name type="scientific">Neotamlana sargassicola</name>
    <dbReference type="NCBI Taxonomy" id="2883125"/>
    <lineage>
        <taxon>Bacteria</taxon>
        <taxon>Pseudomonadati</taxon>
        <taxon>Bacteroidota</taxon>
        <taxon>Flavobacteriia</taxon>
        <taxon>Flavobacteriales</taxon>
        <taxon>Flavobacteriaceae</taxon>
        <taxon>Neotamlana</taxon>
    </lineage>
</organism>
<comment type="caution">
    <text evidence="5">The sequence shown here is derived from an EMBL/GenBank/DDBJ whole genome shotgun (WGS) entry which is preliminary data.</text>
</comment>
<keyword evidence="1" id="KW-0805">Transcription regulation</keyword>
<evidence type="ECO:0000313" key="5">
    <source>
        <dbReference type="EMBL" id="MCB4808454.1"/>
    </source>
</evidence>
<dbReference type="Proteomes" id="UP001139286">
    <property type="component" value="Unassembled WGS sequence"/>
</dbReference>
<dbReference type="PROSITE" id="PS50043">
    <property type="entry name" value="HTH_LUXR_2"/>
    <property type="match status" value="1"/>
</dbReference>
<keyword evidence="3" id="KW-0804">Transcription</keyword>
<evidence type="ECO:0000256" key="3">
    <source>
        <dbReference type="ARBA" id="ARBA00023163"/>
    </source>
</evidence>
<dbReference type="InterPro" id="IPR016032">
    <property type="entry name" value="Sig_transdc_resp-reg_C-effctor"/>
</dbReference>
<dbReference type="AlphaFoldDB" id="A0A9X1I7Y7"/>
<feature type="domain" description="HTH luxR-type" evidence="4">
    <location>
        <begin position="189"/>
        <end position="254"/>
    </location>
</feature>
<dbReference type="Pfam" id="PF08447">
    <property type="entry name" value="PAS_3"/>
    <property type="match status" value="1"/>
</dbReference>
<dbReference type="PANTHER" id="PTHR44688">
    <property type="entry name" value="DNA-BINDING TRANSCRIPTIONAL ACTIVATOR DEVR_DOSR"/>
    <property type="match status" value="1"/>
</dbReference>
<dbReference type="Gene3D" id="1.10.10.10">
    <property type="entry name" value="Winged helix-like DNA-binding domain superfamily/Winged helix DNA-binding domain"/>
    <property type="match status" value="1"/>
</dbReference>
<dbReference type="InterPro" id="IPR035965">
    <property type="entry name" value="PAS-like_dom_sf"/>
</dbReference>
<name>A0A9X1I7Y7_9FLAO</name>
<dbReference type="Pfam" id="PF00196">
    <property type="entry name" value="GerE"/>
    <property type="match status" value="1"/>
</dbReference>
<dbReference type="InterPro" id="IPR000792">
    <property type="entry name" value="Tscrpt_reg_LuxR_C"/>
</dbReference>
<dbReference type="GO" id="GO:0003677">
    <property type="term" value="F:DNA binding"/>
    <property type="evidence" value="ECO:0007669"/>
    <property type="project" value="UniProtKB-KW"/>
</dbReference>
<sequence length="256" mass="29572">MDANIVSYSKIFNSNNNYNGELVKNYIDRLKELDYHTPSLESFILVTNTSTQSYEYVGKDFELTLGLQRNSMISNGLNYYISHYHPDDLPILLKAFEDLMAFTMTKLKLEQRRRVVYSWNYRIRNSNGAYKNMQVQQTPIFFDADGKPIIGYSQNTVTGNGKCRPIIATCKFLNEDNIFETLYVKNYYYDSLVALLSKRELEIISLIAKGNTTKTIAGYLNISHQTVSSHRKNILSKIELNSTAEIIAYCNKYDIF</sequence>
<dbReference type="CDD" id="cd06170">
    <property type="entry name" value="LuxR_C_like"/>
    <property type="match status" value="1"/>
</dbReference>
<evidence type="ECO:0000256" key="1">
    <source>
        <dbReference type="ARBA" id="ARBA00023015"/>
    </source>
</evidence>
<dbReference type="InterPro" id="IPR036388">
    <property type="entry name" value="WH-like_DNA-bd_sf"/>
</dbReference>
<protein>
    <submittedName>
        <fullName evidence="5">LuxR C-terminal-related transcriptional regulator</fullName>
    </submittedName>
</protein>